<dbReference type="AlphaFoldDB" id="A0A1M5JIL9"/>
<dbReference type="SUPFAM" id="SSF53474">
    <property type="entry name" value="alpha/beta-Hydrolases"/>
    <property type="match status" value="1"/>
</dbReference>
<keyword evidence="3" id="KW-0378">Hydrolase</keyword>
<evidence type="ECO:0000313" key="4">
    <source>
        <dbReference type="Proteomes" id="UP000184287"/>
    </source>
</evidence>
<keyword evidence="4" id="KW-1185">Reference proteome</keyword>
<feature type="chain" id="PRO_5013087304" evidence="2">
    <location>
        <begin position="21"/>
        <end position="323"/>
    </location>
</feature>
<reference evidence="4" key="1">
    <citation type="submission" date="2016-11" db="EMBL/GenBank/DDBJ databases">
        <authorList>
            <person name="Varghese N."/>
            <person name="Submissions S."/>
        </authorList>
    </citation>
    <scope>NUCLEOTIDE SEQUENCE [LARGE SCALE GENOMIC DNA]</scope>
    <source>
        <strain evidence="4">DSM 16990</strain>
    </source>
</reference>
<evidence type="ECO:0000256" key="2">
    <source>
        <dbReference type="SAM" id="SignalP"/>
    </source>
</evidence>
<dbReference type="Gene3D" id="3.40.50.1820">
    <property type="entry name" value="alpha/beta hydrolase"/>
    <property type="match status" value="1"/>
</dbReference>
<protein>
    <submittedName>
        <fullName evidence="3">Alpha/beta hydrolase family protein</fullName>
    </submittedName>
</protein>
<proteinExistence type="predicted"/>
<accession>A0A1M5JIL9</accession>
<evidence type="ECO:0000313" key="3">
    <source>
        <dbReference type="EMBL" id="SHG40392.1"/>
    </source>
</evidence>
<dbReference type="PANTHER" id="PTHR43037">
    <property type="entry name" value="UNNAMED PRODUCT-RELATED"/>
    <property type="match status" value="1"/>
</dbReference>
<evidence type="ECO:0000256" key="1">
    <source>
        <dbReference type="ARBA" id="ARBA00022729"/>
    </source>
</evidence>
<name>A0A1M5JIL9_9SPHI</name>
<dbReference type="InterPro" id="IPR029058">
    <property type="entry name" value="AB_hydrolase_fold"/>
</dbReference>
<dbReference type="STRING" id="288992.SAMN04488522_105372"/>
<organism evidence="3 4">
    <name type="scientific">Pedobacter caeni</name>
    <dbReference type="NCBI Taxonomy" id="288992"/>
    <lineage>
        <taxon>Bacteria</taxon>
        <taxon>Pseudomonadati</taxon>
        <taxon>Bacteroidota</taxon>
        <taxon>Sphingobacteriia</taxon>
        <taxon>Sphingobacteriales</taxon>
        <taxon>Sphingobacteriaceae</taxon>
        <taxon>Pedobacter</taxon>
    </lineage>
</organism>
<dbReference type="InterPro" id="IPR000801">
    <property type="entry name" value="Esterase-like"/>
</dbReference>
<keyword evidence="1 2" id="KW-0732">Signal</keyword>
<dbReference type="OrthoDB" id="9764953at2"/>
<dbReference type="InterPro" id="IPR050955">
    <property type="entry name" value="Plant_Biomass_Hydrol_Est"/>
</dbReference>
<dbReference type="Proteomes" id="UP000184287">
    <property type="component" value="Unassembled WGS sequence"/>
</dbReference>
<dbReference type="GO" id="GO:0016787">
    <property type="term" value="F:hydrolase activity"/>
    <property type="evidence" value="ECO:0007669"/>
    <property type="project" value="UniProtKB-KW"/>
</dbReference>
<dbReference type="PANTHER" id="PTHR43037:SF1">
    <property type="entry name" value="BLL1128 PROTEIN"/>
    <property type="match status" value="1"/>
</dbReference>
<sequence>MKTYLSLFLLICCCSDLVLAQQRNEKLIVEQDYLLSLPEGYQQDPQKKFPLVLFLHGSGERGNDLEKVKVNGLPKLVEAGKKFPFILVSPQAHENEGWESRDLMRLMQSLQKKYRIDEDRLYLTGLSMGGYGSWDMAIKYPGLFAAVVPVCGGGDSAKVWLMRNTPTWVFHGAKDDAVPLKASQEMVDALRIHNPSVKFTIYPDAGHDSWTAAYNTDSLYTWMLSQKRFKYTQSTVAKADLERYQGYYVNSLRNDTIKVEAGSGVLIGTMRNHQVEIKPYQEGRFFIKENEPVDVVFSGKKRKQQFVINDERQYIYKMIRKIE</sequence>
<dbReference type="EMBL" id="FQUQ01000005">
    <property type="protein sequence ID" value="SHG40392.1"/>
    <property type="molecule type" value="Genomic_DNA"/>
</dbReference>
<dbReference type="Pfam" id="PF00756">
    <property type="entry name" value="Esterase"/>
    <property type="match status" value="1"/>
</dbReference>
<gene>
    <name evidence="3" type="ORF">SAMN04488522_105372</name>
</gene>
<feature type="signal peptide" evidence="2">
    <location>
        <begin position="1"/>
        <end position="20"/>
    </location>
</feature>